<name>A0A8S3R8K2_MYTED</name>
<dbReference type="InterPro" id="IPR000301">
    <property type="entry name" value="Tetraspanin_animals"/>
</dbReference>
<dbReference type="PANTHER" id="PTHR19282:SF544">
    <property type="entry name" value="TETRASPANIN"/>
    <property type="match status" value="1"/>
</dbReference>
<feature type="transmembrane region" description="Helical" evidence="7">
    <location>
        <begin position="21"/>
        <end position="44"/>
    </location>
</feature>
<dbReference type="InterPro" id="IPR018499">
    <property type="entry name" value="Tetraspanin/Peripherin"/>
</dbReference>
<organism evidence="8 9">
    <name type="scientific">Mytilus edulis</name>
    <name type="common">Blue mussel</name>
    <dbReference type="NCBI Taxonomy" id="6550"/>
    <lineage>
        <taxon>Eukaryota</taxon>
        <taxon>Metazoa</taxon>
        <taxon>Spiralia</taxon>
        <taxon>Lophotrochozoa</taxon>
        <taxon>Mollusca</taxon>
        <taxon>Bivalvia</taxon>
        <taxon>Autobranchia</taxon>
        <taxon>Pteriomorphia</taxon>
        <taxon>Mytilida</taxon>
        <taxon>Mytiloidea</taxon>
        <taxon>Mytilidae</taxon>
        <taxon>Mytilinae</taxon>
        <taxon>Mytilus</taxon>
    </lineage>
</organism>
<evidence type="ECO:0000313" key="8">
    <source>
        <dbReference type="EMBL" id="CAG2205665.1"/>
    </source>
</evidence>
<keyword evidence="3 7" id="KW-0812">Transmembrane</keyword>
<dbReference type="AlphaFoldDB" id="A0A8S3R8K2"/>
<comment type="similarity">
    <text evidence="2">Belongs to the tetraspanin (TM4SF) family.</text>
</comment>
<dbReference type="PIRSF" id="PIRSF002419">
    <property type="entry name" value="Tetraspanin"/>
    <property type="match status" value="1"/>
</dbReference>
<dbReference type="PRINTS" id="PR00259">
    <property type="entry name" value="TMFOUR"/>
</dbReference>
<feature type="disulfide bond" evidence="6">
    <location>
        <begin position="160"/>
        <end position="180"/>
    </location>
</feature>
<dbReference type="OrthoDB" id="2014092at2759"/>
<accession>A0A8S3R8K2</accession>
<dbReference type="InterPro" id="IPR008952">
    <property type="entry name" value="Tetraspanin_EC2_sf"/>
</dbReference>
<dbReference type="EMBL" id="CAJPWZ010001029">
    <property type="protein sequence ID" value="CAG2205665.1"/>
    <property type="molecule type" value="Genomic_DNA"/>
</dbReference>
<evidence type="ECO:0000256" key="7">
    <source>
        <dbReference type="SAM" id="Phobius"/>
    </source>
</evidence>
<dbReference type="Pfam" id="PF00335">
    <property type="entry name" value="Tetraspanin"/>
    <property type="match status" value="1"/>
</dbReference>
<dbReference type="Proteomes" id="UP000683360">
    <property type="component" value="Unassembled WGS sequence"/>
</dbReference>
<evidence type="ECO:0000256" key="1">
    <source>
        <dbReference type="ARBA" id="ARBA00004141"/>
    </source>
</evidence>
<comment type="caution">
    <text evidence="8">The sequence shown here is derived from an EMBL/GenBank/DDBJ whole genome shotgun (WGS) entry which is preliminary data.</text>
</comment>
<proteinExistence type="inferred from homology"/>
<gene>
    <name evidence="8" type="ORF">MEDL_20092</name>
</gene>
<dbReference type="GO" id="GO:0005886">
    <property type="term" value="C:plasma membrane"/>
    <property type="evidence" value="ECO:0007669"/>
    <property type="project" value="TreeGrafter"/>
</dbReference>
<evidence type="ECO:0000313" key="9">
    <source>
        <dbReference type="Proteomes" id="UP000683360"/>
    </source>
</evidence>
<comment type="subcellular location">
    <subcellularLocation>
        <location evidence="1">Membrane</location>
        <topology evidence="1">Multi-pass membrane protein</topology>
    </subcellularLocation>
</comment>
<feature type="transmembrane region" description="Helical" evidence="7">
    <location>
        <begin position="91"/>
        <end position="115"/>
    </location>
</feature>
<evidence type="ECO:0000256" key="5">
    <source>
        <dbReference type="ARBA" id="ARBA00023136"/>
    </source>
</evidence>
<keyword evidence="6" id="KW-1015">Disulfide bond</keyword>
<evidence type="ECO:0000256" key="2">
    <source>
        <dbReference type="ARBA" id="ARBA00006840"/>
    </source>
</evidence>
<evidence type="ECO:0000256" key="6">
    <source>
        <dbReference type="PIRSR" id="PIRSR002419-1"/>
    </source>
</evidence>
<dbReference type="Gene3D" id="1.10.1450.10">
    <property type="entry name" value="Tetraspanin"/>
    <property type="match status" value="1"/>
</dbReference>
<protein>
    <submittedName>
        <fullName evidence="8">TSPAN33</fullName>
    </submittedName>
</protein>
<dbReference type="PANTHER" id="PTHR19282">
    <property type="entry name" value="TETRASPANIN"/>
    <property type="match status" value="1"/>
</dbReference>
<keyword evidence="5 7" id="KW-0472">Membrane</keyword>
<keyword evidence="9" id="KW-1185">Reference proteome</keyword>
<sequence>MASRSRLDRSEVSLCVKYFLFFFNFIILILSFTAVGVGIWILVIKEKKVTSFLDVLLDLSFWLVIFGGIFGIISFFGCFGPLRENITFLKIYHWCITGGILIELLFVIFVFLFYFQPDVLKDLKIYPENMFKDGIQLYPDADEDVNDFIELVQQDLIGCCGFSNDDEGYKQWGQNMYFNCSVSDDMKDLNKLACAVPESCCKYKDGEIKNLLCGAGVLNKSPSEVSNQIYTRGCLKGIGDIIAQNSLVFGIIIAVVLVVQMTTIYFAKNLIFQIKQQIRKWRYNHNR</sequence>
<feature type="transmembrane region" description="Helical" evidence="7">
    <location>
        <begin position="247"/>
        <end position="267"/>
    </location>
</feature>
<evidence type="ECO:0000256" key="3">
    <source>
        <dbReference type="ARBA" id="ARBA00022692"/>
    </source>
</evidence>
<feature type="transmembrane region" description="Helical" evidence="7">
    <location>
        <begin position="59"/>
        <end position="79"/>
    </location>
</feature>
<reference evidence="8" key="1">
    <citation type="submission" date="2021-03" db="EMBL/GenBank/DDBJ databases">
        <authorList>
            <person name="Bekaert M."/>
        </authorList>
    </citation>
    <scope>NUCLEOTIDE SEQUENCE</scope>
</reference>
<evidence type="ECO:0000256" key="4">
    <source>
        <dbReference type="ARBA" id="ARBA00022989"/>
    </source>
</evidence>
<keyword evidence="4 7" id="KW-1133">Transmembrane helix</keyword>